<evidence type="ECO:0000256" key="3">
    <source>
        <dbReference type="SAM" id="Coils"/>
    </source>
</evidence>
<name>A0AAV9JZU2_9PEZI</name>
<reference evidence="5 6" key="1">
    <citation type="submission" date="2021-11" db="EMBL/GenBank/DDBJ databases">
        <title>Black yeast isolated from Biological Soil Crust.</title>
        <authorList>
            <person name="Kurbessoian T."/>
        </authorList>
    </citation>
    <scope>NUCLEOTIDE SEQUENCE [LARGE SCALE GENOMIC DNA]</scope>
    <source>
        <strain evidence="5 6">CCFEE 5522</strain>
    </source>
</reference>
<feature type="region of interest" description="Disordered" evidence="4">
    <location>
        <begin position="1"/>
        <end position="141"/>
    </location>
</feature>
<evidence type="ECO:0000256" key="4">
    <source>
        <dbReference type="SAM" id="MobiDB-lite"/>
    </source>
</evidence>
<gene>
    <name evidence="5" type="ORF">LTR36_003125</name>
</gene>
<comment type="subcellular location">
    <subcellularLocation>
        <location evidence="1">Nucleus</location>
    </subcellularLocation>
</comment>
<keyword evidence="3" id="KW-0175">Coiled coil</keyword>
<evidence type="ECO:0000313" key="5">
    <source>
        <dbReference type="EMBL" id="KAK4550158.1"/>
    </source>
</evidence>
<dbReference type="Proteomes" id="UP001324427">
    <property type="component" value="Unassembled WGS sequence"/>
</dbReference>
<dbReference type="Pfam" id="PF15458">
    <property type="entry name" value="NTR2"/>
    <property type="match status" value="1"/>
</dbReference>
<accession>A0AAV9JZU2</accession>
<dbReference type="InterPro" id="IPR012890">
    <property type="entry name" value="GCFC2-like"/>
</dbReference>
<evidence type="ECO:0000256" key="1">
    <source>
        <dbReference type="ARBA" id="ARBA00004123"/>
    </source>
</evidence>
<keyword evidence="6" id="KW-1185">Reference proteome</keyword>
<evidence type="ECO:0000313" key="6">
    <source>
        <dbReference type="Proteomes" id="UP001324427"/>
    </source>
</evidence>
<feature type="compositionally biased region" description="Polar residues" evidence="4">
    <location>
        <begin position="74"/>
        <end position="91"/>
    </location>
</feature>
<feature type="region of interest" description="Disordered" evidence="4">
    <location>
        <begin position="182"/>
        <end position="224"/>
    </location>
</feature>
<feature type="region of interest" description="Disordered" evidence="4">
    <location>
        <begin position="426"/>
        <end position="498"/>
    </location>
</feature>
<dbReference type="GO" id="GO:0003677">
    <property type="term" value="F:DNA binding"/>
    <property type="evidence" value="ECO:0007669"/>
    <property type="project" value="InterPro"/>
</dbReference>
<feature type="compositionally biased region" description="Basic and acidic residues" evidence="4">
    <location>
        <begin position="182"/>
        <end position="192"/>
    </location>
</feature>
<feature type="coiled-coil region" evidence="3">
    <location>
        <begin position="348"/>
        <end position="392"/>
    </location>
</feature>
<dbReference type="InterPro" id="IPR028211">
    <property type="entry name" value="Ntr2"/>
</dbReference>
<keyword evidence="2" id="KW-0539">Nucleus</keyword>
<evidence type="ECO:0000256" key="2">
    <source>
        <dbReference type="ARBA" id="ARBA00023242"/>
    </source>
</evidence>
<dbReference type="AlphaFoldDB" id="A0AAV9JZU2"/>
<organism evidence="5 6">
    <name type="scientific">Oleoguttula mirabilis</name>
    <dbReference type="NCBI Taxonomy" id="1507867"/>
    <lineage>
        <taxon>Eukaryota</taxon>
        <taxon>Fungi</taxon>
        <taxon>Dikarya</taxon>
        <taxon>Ascomycota</taxon>
        <taxon>Pezizomycotina</taxon>
        <taxon>Dothideomycetes</taxon>
        <taxon>Dothideomycetidae</taxon>
        <taxon>Mycosphaerellales</taxon>
        <taxon>Teratosphaeriaceae</taxon>
        <taxon>Oleoguttula</taxon>
    </lineage>
</organism>
<dbReference type="PANTHER" id="PTHR12214">
    <property type="entry name" value="GC-RICH SEQUENCE DNA-BINDING FACTOR"/>
    <property type="match status" value="1"/>
</dbReference>
<feature type="compositionally biased region" description="Polar residues" evidence="4">
    <location>
        <begin position="113"/>
        <end position="135"/>
    </location>
</feature>
<feature type="compositionally biased region" description="Basic residues" evidence="4">
    <location>
        <begin position="1"/>
        <end position="13"/>
    </location>
</feature>
<proteinExistence type="predicted"/>
<feature type="region of interest" description="Disordered" evidence="4">
    <location>
        <begin position="280"/>
        <end position="343"/>
    </location>
</feature>
<evidence type="ECO:0008006" key="7">
    <source>
        <dbReference type="Google" id="ProtNLM"/>
    </source>
</evidence>
<dbReference type="GO" id="GO:0071008">
    <property type="term" value="C:U2-type post-mRNA release spliceosomal complex"/>
    <property type="evidence" value="ECO:0007669"/>
    <property type="project" value="InterPro"/>
</dbReference>
<comment type="caution">
    <text evidence="5">The sequence shown here is derived from an EMBL/GenBank/DDBJ whole genome shotgun (WGS) entry which is preliminary data.</text>
</comment>
<protein>
    <recommendedName>
        <fullName evidence="7">Nineteen complex-related protein 2-domain-containing protein</fullName>
    </recommendedName>
</protein>
<feature type="compositionally biased region" description="Polar residues" evidence="4">
    <location>
        <begin position="25"/>
        <end position="34"/>
    </location>
</feature>
<dbReference type="PANTHER" id="PTHR12214:SF0">
    <property type="entry name" value="LD29489P"/>
    <property type="match status" value="1"/>
</dbReference>
<sequence>MKKSFSARRVPRKVGHEVDEPPAASDTQAASISEATAKRAVIKPRKSANLRASFGPTSIEDDVAEQAAGVVTPKRSTLSRVAIQRNASKRSSLLAAQLPARQSDEEEDRPSYSAESLQALKASTPSTPRDLSTPVTDDDASVQDMQQGTQALDLSSKFGSSLARYQQPSAIPSAAEIAEKKERRARAAKEQLAEEYISLDPDDPGLDNDDEDGDPNVTRDEQGRLILAPKDKYNMAESRLVREDEDIMENFDDFTEDGKMNLGRKAEVEAAKKRKVDMAAQIAQAEGSGSESDDSDASEKERIAAYEAAQTRHGTYAANNATSSDPHEHLRPKTPPRISPLPTLDGVLERLRKQVADMQANRMRKLQEMEALQREKVRLGEEEVRIQKALRETAEKFQQLRAEKGIAGAGPPAVKAPAGLELTPVHLVNGDDGQDVDGPVDAEVDENMDGEDAHADEDGAAPGSELGFGGMRAQDGWQGMSAAPGLGMSRPAAEEDDW</sequence>
<dbReference type="GO" id="GO:0000390">
    <property type="term" value="P:spliceosomal complex disassembly"/>
    <property type="evidence" value="ECO:0007669"/>
    <property type="project" value="InterPro"/>
</dbReference>
<feature type="compositionally biased region" description="Acidic residues" evidence="4">
    <location>
        <begin position="200"/>
        <end position="214"/>
    </location>
</feature>
<dbReference type="EMBL" id="JAVFHQ010000002">
    <property type="protein sequence ID" value="KAK4550158.1"/>
    <property type="molecule type" value="Genomic_DNA"/>
</dbReference>
<feature type="compositionally biased region" description="Acidic residues" evidence="4">
    <location>
        <begin position="432"/>
        <end position="450"/>
    </location>
</feature>